<comment type="caution">
    <text evidence="2">The sequence shown here is derived from an EMBL/GenBank/DDBJ whole genome shotgun (WGS) entry which is preliminary data.</text>
</comment>
<evidence type="ECO:0000313" key="3">
    <source>
        <dbReference type="Proteomes" id="UP000251314"/>
    </source>
</evidence>
<evidence type="ECO:0000256" key="1">
    <source>
        <dbReference type="SAM" id="MobiDB-lite"/>
    </source>
</evidence>
<organism evidence="2 3">
    <name type="scientific">Phytophthora cactorum</name>
    <dbReference type="NCBI Taxonomy" id="29920"/>
    <lineage>
        <taxon>Eukaryota</taxon>
        <taxon>Sar</taxon>
        <taxon>Stramenopiles</taxon>
        <taxon>Oomycota</taxon>
        <taxon>Peronosporomycetes</taxon>
        <taxon>Peronosporales</taxon>
        <taxon>Peronosporaceae</taxon>
        <taxon>Phytophthora</taxon>
    </lineage>
</organism>
<feature type="region of interest" description="Disordered" evidence="1">
    <location>
        <begin position="366"/>
        <end position="394"/>
    </location>
</feature>
<gene>
    <name evidence="2" type="ORF">PC110_g6229</name>
</gene>
<dbReference type="AlphaFoldDB" id="A0A329SL05"/>
<feature type="compositionally biased region" description="Basic and acidic residues" evidence="1">
    <location>
        <begin position="260"/>
        <end position="281"/>
    </location>
</feature>
<feature type="region of interest" description="Disordered" evidence="1">
    <location>
        <begin position="1"/>
        <end position="128"/>
    </location>
</feature>
<dbReference type="OrthoDB" id="128689at2759"/>
<keyword evidence="3" id="KW-1185">Reference proteome</keyword>
<feature type="compositionally biased region" description="Acidic residues" evidence="1">
    <location>
        <begin position="96"/>
        <end position="108"/>
    </location>
</feature>
<reference evidence="2 3" key="1">
    <citation type="submission" date="2018-01" db="EMBL/GenBank/DDBJ databases">
        <title>Draft genome of the strawberry crown rot pathogen Phytophthora cactorum.</title>
        <authorList>
            <person name="Armitage A.D."/>
            <person name="Lysoe E."/>
            <person name="Nellist C.F."/>
            <person name="Harrison R.J."/>
            <person name="Brurberg M.B."/>
        </authorList>
    </citation>
    <scope>NUCLEOTIDE SEQUENCE [LARGE SCALE GENOMIC DNA]</scope>
    <source>
        <strain evidence="2 3">10300</strain>
    </source>
</reference>
<dbReference type="EMBL" id="MJFZ01000110">
    <property type="protein sequence ID" value="RAW37507.1"/>
    <property type="molecule type" value="Genomic_DNA"/>
</dbReference>
<name>A0A329SL05_9STRA</name>
<accession>A0A329SL05</accession>
<sequence>MKGGSRAPDSDAARTLTRMATIGERSVSFEDLEDEDSRATDEDVGYGDDREESTPPTEAKAEPREEAVLSAGSRGVARPLSRNLADKLSAVAGTDVADDDWGEEEKEDEPSSKAVRDSDGLVVRPPVNGDTPAAKKVLARCFEKVQSSDWIRQFNLRQTRQATRGDLRDELAYPVNSLSTTQVAEDTVSLLRAMGTDVRNYPSTLTLKEWSPSEAGADLHKWKKKIRTVLGVKDFSKGSQPVSRVAVQTADPAMVPLRETPAKVDEGSRDFSDKVFSKGEESPYFQDSHMVTPRSASRARRLANGCDGSHAGRSAPRSSRGARGRRSSNHHDDDLSDSDYDFCDQVDEGPREEFIRQMDTLCATTTSDSGTKARAGVAHTVGPHQSLQRMSQQE</sequence>
<dbReference type="VEuPathDB" id="FungiDB:PC110_g6229"/>
<feature type="region of interest" description="Disordered" evidence="1">
    <location>
        <begin position="259"/>
        <end position="345"/>
    </location>
</feature>
<feature type="compositionally biased region" description="Polar residues" evidence="1">
    <location>
        <begin position="383"/>
        <end position="394"/>
    </location>
</feature>
<feature type="compositionally biased region" description="Basic and acidic residues" evidence="1">
    <location>
        <begin position="109"/>
        <end position="119"/>
    </location>
</feature>
<feature type="compositionally biased region" description="Acidic residues" evidence="1">
    <location>
        <begin position="334"/>
        <end position="345"/>
    </location>
</feature>
<evidence type="ECO:0008006" key="4">
    <source>
        <dbReference type="Google" id="ProtNLM"/>
    </source>
</evidence>
<dbReference type="Proteomes" id="UP000251314">
    <property type="component" value="Unassembled WGS sequence"/>
</dbReference>
<feature type="compositionally biased region" description="Low complexity" evidence="1">
    <location>
        <begin position="308"/>
        <end position="319"/>
    </location>
</feature>
<evidence type="ECO:0000313" key="2">
    <source>
        <dbReference type="EMBL" id="RAW37507.1"/>
    </source>
</evidence>
<protein>
    <recommendedName>
        <fullName evidence="4">Eukaryotic/viral aspartic protease</fullName>
    </recommendedName>
</protein>
<proteinExistence type="predicted"/>
<feature type="compositionally biased region" description="Acidic residues" evidence="1">
    <location>
        <begin position="30"/>
        <end position="51"/>
    </location>
</feature>